<evidence type="ECO:0000313" key="1">
    <source>
        <dbReference type="EMBL" id="MFD1486089.1"/>
    </source>
</evidence>
<proteinExistence type="predicted"/>
<organism evidence="1 2">
    <name type="scientific">Lacticaseibacillus baoqingensis</name>
    <dbReference type="NCBI Taxonomy" id="2486013"/>
    <lineage>
        <taxon>Bacteria</taxon>
        <taxon>Bacillati</taxon>
        <taxon>Bacillota</taxon>
        <taxon>Bacilli</taxon>
        <taxon>Lactobacillales</taxon>
        <taxon>Lactobacillaceae</taxon>
        <taxon>Lacticaseibacillus</taxon>
    </lineage>
</organism>
<protein>
    <submittedName>
        <fullName evidence="1">DUF6171 family protein</fullName>
    </submittedName>
</protein>
<dbReference type="Proteomes" id="UP001597252">
    <property type="component" value="Unassembled WGS sequence"/>
</dbReference>
<dbReference type="RefSeq" id="WP_125750002.1">
    <property type="nucleotide sequence ID" value="NZ_JBHTON010000053.1"/>
</dbReference>
<dbReference type="InterPro" id="IPR046169">
    <property type="entry name" value="DUF6171"/>
</dbReference>
<accession>A0ABW4E8U5</accession>
<evidence type="ECO:0000313" key="2">
    <source>
        <dbReference type="Proteomes" id="UP001597252"/>
    </source>
</evidence>
<gene>
    <name evidence="1" type="ORF">ACFQ5J_12725</name>
</gene>
<dbReference type="Pfam" id="PF19668">
    <property type="entry name" value="DUF6171"/>
    <property type="match status" value="1"/>
</dbReference>
<comment type="caution">
    <text evidence="1">The sequence shown here is derived from an EMBL/GenBank/DDBJ whole genome shotgun (WGS) entry which is preliminary data.</text>
</comment>
<name>A0ABW4E8U5_9LACO</name>
<sequence length="85" mass="9920">MSKRRCWHCDAQAADADRDAAIAWQLSLEPRNLVTPAQRERRLKYCQSCPANNNETCTECGCYIRFRTNLKNKKCPINKWTKIES</sequence>
<reference evidence="2" key="1">
    <citation type="journal article" date="2019" name="Int. J. Syst. Evol. Microbiol.">
        <title>The Global Catalogue of Microorganisms (GCM) 10K type strain sequencing project: providing services to taxonomists for standard genome sequencing and annotation.</title>
        <authorList>
            <consortium name="The Broad Institute Genomics Platform"/>
            <consortium name="The Broad Institute Genome Sequencing Center for Infectious Disease"/>
            <person name="Wu L."/>
            <person name="Ma J."/>
        </authorList>
    </citation>
    <scope>NUCLEOTIDE SEQUENCE [LARGE SCALE GENOMIC DNA]</scope>
    <source>
        <strain evidence="2">CCM 8903</strain>
    </source>
</reference>
<dbReference type="EMBL" id="JBHTON010000053">
    <property type="protein sequence ID" value="MFD1486089.1"/>
    <property type="molecule type" value="Genomic_DNA"/>
</dbReference>
<keyword evidence="2" id="KW-1185">Reference proteome</keyword>